<evidence type="ECO:0000313" key="5">
    <source>
        <dbReference type="Proteomes" id="UP001145742"/>
    </source>
</evidence>
<feature type="region of interest" description="Disordered" evidence="2">
    <location>
        <begin position="452"/>
        <end position="476"/>
    </location>
</feature>
<dbReference type="SMART" id="SM00320">
    <property type="entry name" value="WD40"/>
    <property type="match status" value="5"/>
</dbReference>
<feature type="repeat" description="WD" evidence="1">
    <location>
        <begin position="286"/>
        <end position="318"/>
    </location>
</feature>
<name>A0ABQ9D7L4_9PASS</name>
<feature type="transmembrane region" description="Helical" evidence="3">
    <location>
        <begin position="20"/>
        <end position="42"/>
    </location>
</feature>
<feature type="repeat" description="WD" evidence="1">
    <location>
        <begin position="98"/>
        <end position="132"/>
    </location>
</feature>
<evidence type="ECO:0000256" key="2">
    <source>
        <dbReference type="SAM" id="MobiDB-lite"/>
    </source>
</evidence>
<feature type="compositionally biased region" description="Polar residues" evidence="2">
    <location>
        <begin position="589"/>
        <end position="600"/>
    </location>
</feature>
<keyword evidence="5" id="KW-1185">Reference proteome</keyword>
<dbReference type="SUPFAM" id="SSF50978">
    <property type="entry name" value="WD40 repeat-like"/>
    <property type="match status" value="1"/>
</dbReference>
<dbReference type="InterPro" id="IPR015943">
    <property type="entry name" value="WD40/YVTN_repeat-like_dom_sf"/>
</dbReference>
<keyword evidence="3" id="KW-1133">Transmembrane helix</keyword>
<dbReference type="PANTHER" id="PTHR44321">
    <property type="entry name" value="TRANSDUCIN BETA-LIKE PROTEIN 2"/>
    <property type="match status" value="1"/>
</dbReference>
<dbReference type="Gene3D" id="2.130.10.10">
    <property type="entry name" value="YVTN repeat-like/Quinoprotein amine dehydrogenase"/>
    <property type="match status" value="3"/>
</dbReference>
<feature type="repeat" description="WD" evidence="1">
    <location>
        <begin position="195"/>
        <end position="227"/>
    </location>
</feature>
<evidence type="ECO:0000256" key="1">
    <source>
        <dbReference type="PROSITE-ProRule" id="PRU00221"/>
    </source>
</evidence>
<dbReference type="PROSITE" id="PS50082">
    <property type="entry name" value="WD_REPEATS_2"/>
    <property type="match status" value="3"/>
</dbReference>
<feature type="region of interest" description="Disordered" evidence="2">
    <location>
        <begin position="49"/>
        <end position="86"/>
    </location>
</feature>
<evidence type="ECO:0000256" key="3">
    <source>
        <dbReference type="SAM" id="Phobius"/>
    </source>
</evidence>
<comment type="caution">
    <text evidence="4">The sequence shown here is derived from an EMBL/GenBank/DDBJ whole genome shotgun (WGS) entry which is preliminary data.</text>
</comment>
<feature type="compositionally biased region" description="Low complexity" evidence="2">
    <location>
        <begin position="505"/>
        <end position="521"/>
    </location>
</feature>
<dbReference type="EMBL" id="WHWB01033839">
    <property type="protein sequence ID" value="KAJ7416469.1"/>
    <property type="molecule type" value="Genomic_DNA"/>
</dbReference>
<organism evidence="4 5">
    <name type="scientific">Willisornis vidua</name>
    <name type="common">Xingu scale-backed antbird</name>
    <dbReference type="NCBI Taxonomy" id="1566151"/>
    <lineage>
        <taxon>Eukaryota</taxon>
        <taxon>Metazoa</taxon>
        <taxon>Chordata</taxon>
        <taxon>Craniata</taxon>
        <taxon>Vertebrata</taxon>
        <taxon>Euteleostomi</taxon>
        <taxon>Archelosauria</taxon>
        <taxon>Archosauria</taxon>
        <taxon>Dinosauria</taxon>
        <taxon>Saurischia</taxon>
        <taxon>Theropoda</taxon>
        <taxon>Coelurosauria</taxon>
        <taxon>Aves</taxon>
        <taxon>Neognathae</taxon>
        <taxon>Neoaves</taxon>
        <taxon>Telluraves</taxon>
        <taxon>Australaves</taxon>
        <taxon>Passeriformes</taxon>
        <taxon>Thamnophilidae</taxon>
        <taxon>Willisornis</taxon>
    </lineage>
</organism>
<dbReference type="Pfam" id="PF00400">
    <property type="entry name" value="WD40"/>
    <property type="match status" value="4"/>
</dbReference>
<dbReference type="PANTHER" id="PTHR44321:SF1">
    <property type="entry name" value="TRANSDUCIN BETA-LIKE PROTEIN 2"/>
    <property type="match status" value="1"/>
</dbReference>
<feature type="region of interest" description="Disordered" evidence="2">
    <location>
        <begin position="502"/>
        <end position="600"/>
    </location>
</feature>
<reference evidence="4" key="1">
    <citation type="submission" date="2019-10" db="EMBL/GenBank/DDBJ databases">
        <authorList>
            <person name="Soares A.E.R."/>
            <person name="Aleixo A."/>
            <person name="Schneider P."/>
            <person name="Miyaki C.Y."/>
            <person name="Schneider M.P."/>
            <person name="Mello C."/>
            <person name="Vasconcelos A.T.R."/>
        </authorList>
    </citation>
    <scope>NUCLEOTIDE SEQUENCE</scope>
    <source>
        <tissue evidence="4">Muscle</tissue>
    </source>
</reference>
<dbReference type="InterPro" id="IPR001680">
    <property type="entry name" value="WD40_rpt"/>
</dbReference>
<dbReference type="InterPro" id="IPR042410">
    <property type="entry name" value="WBSCR13"/>
</dbReference>
<keyword evidence="1" id="KW-0853">WD repeat</keyword>
<accession>A0ABQ9D7L4</accession>
<gene>
    <name evidence="4" type="primary">TBL2</name>
    <name evidence="4" type="ORF">WISP_72163</name>
</gene>
<dbReference type="PROSITE" id="PS50294">
    <property type="entry name" value="WD_REPEATS_REGION"/>
    <property type="match status" value="3"/>
</dbReference>
<keyword evidence="3" id="KW-0472">Membrane</keyword>
<dbReference type="Proteomes" id="UP001145742">
    <property type="component" value="Unassembled WGS sequence"/>
</dbReference>
<evidence type="ECO:0000313" key="4">
    <source>
        <dbReference type="EMBL" id="KAJ7416469.1"/>
    </source>
</evidence>
<protein>
    <submittedName>
        <fullName evidence="4">Transducin beta-like protein 2</fullName>
    </submittedName>
</protein>
<dbReference type="InterPro" id="IPR036322">
    <property type="entry name" value="WD40_repeat_dom_sf"/>
</dbReference>
<sequence length="600" mass="65064">MEGAAGPGGPGVPGLPGLPGVPGALAILLLLVVLVLLLTAALRRAAPRGALAAPTDGPRANGHARQGESRKAKPAARARREKQQQQHNFTHQLLVATLKGHSSPVTCLDFSSNGKYLASCSEDRTVRLWSTRDLVGREHRCLRANVGLDHAELVRLSPDSRAFIVWLSNAETIRVYKMTKKDDGSFTFTASSDFPKKHKAPVINIGIAETGKFIMTASSDTTILIWSPKGEVLASINTNQMNNAYATVSPCGRFVASCGFTPDVKVWEVCFGKNGEFREVTRAFELKGHTAGVLSFAFSNDSRRMATVSKDGTWKFWDTDVEYKKQQEPYLLLTARCTVAEPHLIALSPDGRAAAVAGGADIAVYNTRRGEEEERLRGAHGPRVARLAFDTSGRYLVSCGDRALRVFHNATGHRAVVEEMEAMLRKATSKATRERLEQQVCGARKALAAIYGRKKEKSKSSSSTAREPNGFPADTSANSSLLLEFQDENSNQSSLSDVYQLKVDSSPNSSPSPQQSESMSPAHTSDFRTDDSQPPTLGQETLEEPSLPSSEVADEPPTLTKEEPVPLETQVTEEEEDSSAPPLKRFCADQNSVCHTASES</sequence>
<keyword evidence="3" id="KW-0812">Transmembrane</keyword>
<proteinExistence type="predicted"/>